<dbReference type="EnsemblBacteria" id="AAC06828">
    <property type="protein sequence ID" value="AAC06828"/>
    <property type="gene ID" value="aq_620"/>
</dbReference>
<sequence>MRVIEVKNLTFSYDGKHNVLEDVSFYVEKGDFLGIVGPNGAGKSTLLKLILGFLKPKSGEIYLFGKKIEEFKDWKRVGYVPQRLSVEHAFPGTVKELLSSVCEDKKEIDYLVEFLKLKNIVNKQFTKLSGGQQQRVLLAMALSYNPELILLDEPTVGLDVHAINHFMSILLDLNMNHKKSIVMISHDIGTLLKHASKILCLNKKVCYFGEPEGAIEYIEEAFGLRGFLHGVS</sequence>
<dbReference type="AlphaFoldDB" id="O66871"/>
<keyword evidence="3" id="KW-0547">Nucleotide-binding</keyword>
<dbReference type="InParanoid" id="O66871"/>
<dbReference type="eggNOG" id="COG1121">
    <property type="taxonomic scope" value="Bacteria"/>
</dbReference>
<dbReference type="InterPro" id="IPR017871">
    <property type="entry name" value="ABC_transporter-like_CS"/>
</dbReference>
<reference evidence="6 7" key="1">
    <citation type="journal article" date="1998" name="Nature">
        <title>The complete genome of the hyperthermophilic bacterium Aquifex aeolicus.</title>
        <authorList>
            <person name="Deckert G."/>
            <person name="Warren P.V."/>
            <person name="Gaasterland T."/>
            <person name="Young W.G."/>
            <person name="Lenox A.L."/>
            <person name="Graham D.E."/>
            <person name="Overbeek R."/>
            <person name="Snead M.A."/>
            <person name="Keller M."/>
            <person name="Aujay M."/>
            <person name="Huber R."/>
            <person name="Feldman R.A."/>
            <person name="Short J.M."/>
            <person name="Olson G.J."/>
            <person name="Swanson R.V."/>
        </authorList>
    </citation>
    <scope>NUCLEOTIDE SEQUENCE [LARGE SCALE GENOMIC DNA]</scope>
    <source>
        <strain evidence="6 7">VF5</strain>
    </source>
</reference>
<proteinExistence type="inferred from homology"/>
<dbReference type="InterPro" id="IPR003439">
    <property type="entry name" value="ABC_transporter-like_ATP-bd"/>
</dbReference>
<accession>O66871</accession>
<evidence type="ECO:0000256" key="4">
    <source>
        <dbReference type="ARBA" id="ARBA00022840"/>
    </source>
</evidence>
<evidence type="ECO:0000256" key="2">
    <source>
        <dbReference type="ARBA" id="ARBA00022448"/>
    </source>
</evidence>
<dbReference type="HOGENOM" id="CLU_000604_1_11_0"/>
<dbReference type="Gene3D" id="3.40.50.300">
    <property type="entry name" value="P-loop containing nucleotide triphosphate hydrolases"/>
    <property type="match status" value="1"/>
</dbReference>
<comment type="similarity">
    <text evidence="1">Belongs to the ABC transporter superfamily.</text>
</comment>
<dbReference type="OrthoDB" id="9806726at2"/>
<dbReference type="PIR" id="C70355">
    <property type="entry name" value="C70355"/>
</dbReference>
<dbReference type="GO" id="GO:0043190">
    <property type="term" value="C:ATP-binding cassette (ABC) transporter complex"/>
    <property type="evidence" value="ECO:0000318"/>
    <property type="project" value="GO_Central"/>
</dbReference>
<dbReference type="Proteomes" id="UP000000798">
    <property type="component" value="Chromosome"/>
</dbReference>
<keyword evidence="2" id="KW-0813">Transport</keyword>
<dbReference type="InterPro" id="IPR003593">
    <property type="entry name" value="AAA+_ATPase"/>
</dbReference>
<keyword evidence="4" id="KW-0067">ATP-binding</keyword>
<dbReference type="FunCoup" id="O66871">
    <property type="interactions" value="78"/>
</dbReference>
<dbReference type="SMART" id="SM00382">
    <property type="entry name" value="AAA"/>
    <property type="match status" value="1"/>
</dbReference>
<evidence type="ECO:0000313" key="6">
    <source>
        <dbReference type="EMBL" id="AAC06828.1"/>
    </source>
</evidence>
<dbReference type="PROSITE" id="PS00211">
    <property type="entry name" value="ABC_TRANSPORTER_1"/>
    <property type="match status" value="1"/>
</dbReference>
<evidence type="ECO:0000256" key="1">
    <source>
        <dbReference type="ARBA" id="ARBA00005417"/>
    </source>
</evidence>
<dbReference type="RefSeq" id="WP_010880369.1">
    <property type="nucleotide sequence ID" value="NC_000918.1"/>
</dbReference>
<dbReference type="PANTHER" id="PTHR42734:SF17">
    <property type="entry name" value="METAL TRANSPORT SYSTEM ATP-BINDING PROTEIN TM_0124-RELATED"/>
    <property type="match status" value="1"/>
</dbReference>
<dbReference type="GO" id="GO:0016887">
    <property type="term" value="F:ATP hydrolysis activity"/>
    <property type="evidence" value="ECO:0007669"/>
    <property type="project" value="InterPro"/>
</dbReference>
<dbReference type="GO" id="GO:0042626">
    <property type="term" value="F:ATPase-coupled transmembrane transporter activity"/>
    <property type="evidence" value="ECO:0000318"/>
    <property type="project" value="GO_Central"/>
</dbReference>
<dbReference type="STRING" id="224324.aq_620"/>
<evidence type="ECO:0000313" key="7">
    <source>
        <dbReference type="Proteomes" id="UP000000798"/>
    </source>
</evidence>
<dbReference type="SUPFAM" id="SSF52540">
    <property type="entry name" value="P-loop containing nucleoside triphosphate hydrolases"/>
    <property type="match status" value="1"/>
</dbReference>
<keyword evidence="7" id="KW-1185">Reference proteome</keyword>
<dbReference type="KEGG" id="aae:aq_620"/>
<dbReference type="CDD" id="cd03235">
    <property type="entry name" value="ABC_Metallic_Cations"/>
    <property type="match status" value="1"/>
</dbReference>
<dbReference type="FunFam" id="3.40.50.300:FF:000134">
    <property type="entry name" value="Iron-enterobactin ABC transporter ATP-binding protein"/>
    <property type="match status" value="1"/>
</dbReference>
<gene>
    <name evidence="6" type="primary">abcT2</name>
    <name evidence="6" type="ordered locus">aq_620</name>
</gene>
<dbReference type="PANTHER" id="PTHR42734">
    <property type="entry name" value="METAL TRANSPORT SYSTEM ATP-BINDING PROTEIN TM_0124-RELATED"/>
    <property type="match status" value="1"/>
</dbReference>
<feature type="domain" description="ABC transporter" evidence="5">
    <location>
        <begin position="4"/>
        <end position="228"/>
    </location>
</feature>
<dbReference type="InterPro" id="IPR050153">
    <property type="entry name" value="Metal_Ion_Import_ABC"/>
</dbReference>
<name>O66871_AQUAE</name>
<evidence type="ECO:0000259" key="5">
    <source>
        <dbReference type="PROSITE" id="PS50893"/>
    </source>
</evidence>
<dbReference type="InterPro" id="IPR027417">
    <property type="entry name" value="P-loop_NTPase"/>
</dbReference>
<dbReference type="EMBL" id="AE000657">
    <property type="protein sequence ID" value="AAC06828.1"/>
    <property type="molecule type" value="Genomic_DNA"/>
</dbReference>
<protein>
    <submittedName>
        <fullName evidence="6">ABC transporter</fullName>
    </submittedName>
</protein>
<evidence type="ECO:0000256" key="3">
    <source>
        <dbReference type="ARBA" id="ARBA00022741"/>
    </source>
</evidence>
<dbReference type="PROSITE" id="PS50893">
    <property type="entry name" value="ABC_TRANSPORTER_2"/>
    <property type="match status" value="1"/>
</dbReference>
<organism evidence="6 7">
    <name type="scientific">Aquifex aeolicus (strain VF5)</name>
    <dbReference type="NCBI Taxonomy" id="224324"/>
    <lineage>
        <taxon>Bacteria</taxon>
        <taxon>Pseudomonadati</taxon>
        <taxon>Aquificota</taxon>
        <taxon>Aquificia</taxon>
        <taxon>Aquificales</taxon>
        <taxon>Aquificaceae</taxon>
        <taxon>Aquifex</taxon>
    </lineage>
</organism>
<dbReference type="Pfam" id="PF00005">
    <property type="entry name" value="ABC_tran"/>
    <property type="match status" value="1"/>
</dbReference>
<dbReference type="GO" id="GO:0005524">
    <property type="term" value="F:ATP binding"/>
    <property type="evidence" value="ECO:0007669"/>
    <property type="project" value="UniProtKB-KW"/>
</dbReference>